<evidence type="ECO:0000256" key="10">
    <source>
        <dbReference type="ARBA" id="ARBA00023136"/>
    </source>
</evidence>
<evidence type="ECO:0000256" key="7">
    <source>
        <dbReference type="ARBA" id="ARBA00022989"/>
    </source>
</evidence>
<dbReference type="InterPro" id="IPR027359">
    <property type="entry name" value="Volt_channel_dom_sf"/>
</dbReference>
<evidence type="ECO:0000259" key="15">
    <source>
        <dbReference type="Pfam" id="PF00520"/>
    </source>
</evidence>
<keyword evidence="3" id="KW-0813">Transport</keyword>
<keyword evidence="11" id="KW-0407">Ion channel</keyword>
<evidence type="ECO:0000256" key="6">
    <source>
        <dbReference type="ARBA" id="ARBA00022882"/>
    </source>
</evidence>
<evidence type="ECO:0000256" key="3">
    <source>
        <dbReference type="ARBA" id="ARBA00022448"/>
    </source>
</evidence>
<organism evidence="16">
    <name type="scientific">Timema shepardi</name>
    <name type="common">Walking stick</name>
    <dbReference type="NCBI Taxonomy" id="629360"/>
    <lineage>
        <taxon>Eukaryota</taxon>
        <taxon>Metazoa</taxon>
        <taxon>Ecdysozoa</taxon>
        <taxon>Arthropoda</taxon>
        <taxon>Hexapoda</taxon>
        <taxon>Insecta</taxon>
        <taxon>Pterygota</taxon>
        <taxon>Neoptera</taxon>
        <taxon>Polyneoptera</taxon>
        <taxon>Phasmatodea</taxon>
        <taxon>Timematodea</taxon>
        <taxon>Timematoidea</taxon>
        <taxon>Timematidae</taxon>
        <taxon>Timema</taxon>
    </lineage>
</organism>
<keyword evidence="8" id="KW-0175">Coiled coil</keyword>
<keyword evidence="10 14" id="KW-0472">Membrane</keyword>
<evidence type="ECO:0000256" key="1">
    <source>
        <dbReference type="ARBA" id="ARBA00004651"/>
    </source>
</evidence>
<dbReference type="EMBL" id="OC001831">
    <property type="protein sequence ID" value="CAD7260752.1"/>
    <property type="molecule type" value="Genomic_DNA"/>
</dbReference>
<keyword evidence="5 14" id="KW-0812">Transmembrane</keyword>
<proteinExistence type="predicted"/>
<evidence type="ECO:0000256" key="13">
    <source>
        <dbReference type="SAM" id="MobiDB-lite"/>
    </source>
</evidence>
<sequence length="318" mass="36007">MALHLGAGDQVCQETTELPLTCPDRSSSLTIPTHKKRQPPRTFRERARAVIENSKFHIAILTLVIIDLILVLIELVIDASALEHSSQLEMLENALKYSSITILSIFVVENLFTIYVMGWGFFKHFLEVFDFTIVVTSLVLDIVFMHSHAQAGFGLLIILRLWRIVRVINGIVVAMSSQAERELEEERECRYKLETELKHCNNSLKKQATQIQALLSILQSHNIELPSSLLPSDTNNARMGVHEMEGSCTKGVGVREMIWTCNEDGKGENTQENDGDEICRKKIAMEAKKEMWRTDNSEGAEKNSGRKEEDEGILLNRL</sequence>
<keyword evidence="4" id="KW-1003">Cell membrane</keyword>
<dbReference type="InterPro" id="IPR005821">
    <property type="entry name" value="Ion_trans_dom"/>
</dbReference>
<dbReference type="PANTHER" id="PTHR46480:SF1">
    <property type="entry name" value="VOLTAGE-GATED HYDROGEN CHANNEL 1"/>
    <property type="match status" value="1"/>
</dbReference>
<keyword evidence="6" id="KW-0851">Voltage-gated channel</keyword>
<keyword evidence="9" id="KW-0406">Ion transport</keyword>
<evidence type="ECO:0000256" key="8">
    <source>
        <dbReference type="ARBA" id="ARBA00023054"/>
    </source>
</evidence>
<dbReference type="InterPro" id="IPR031846">
    <property type="entry name" value="Hvcn1"/>
</dbReference>
<evidence type="ECO:0000256" key="12">
    <source>
        <dbReference type="ARBA" id="ARBA00031989"/>
    </source>
</evidence>
<evidence type="ECO:0000256" key="2">
    <source>
        <dbReference type="ARBA" id="ARBA00015897"/>
    </source>
</evidence>
<dbReference type="GO" id="GO:0005886">
    <property type="term" value="C:plasma membrane"/>
    <property type="evidence" value="ECO:0007669"/>
    <property type="project" value="UniProtKB-SubCell"/>
</dbReference>
<dbReference type="GO" id="GO:0034702">
    <property type="term" value="C:monoatomic ion channel complex"/>
    <property type="evidence" value="ECO:0007669"/>
    <property type="project" value="UniProtKB-KW"/>
</dbReference>
<protein>
    <recommendedName>
        <fullName evidence="2">Voltage-gated hydrogen channel 1</fullName>
    </recommendedName>
    <alternativeName>
        <fullName evidence="12">Hydrogen voltage-gated channel 1</fullName>
    </alternativeName>
</protein>
<comment type="subcellular location">
    <subcellularLocation>
        <location evidence="1">Cell membrane</location>
        <topology evidence="1">Multi-pass membrane protein</topology>
    </subcellularLocation>
</comment>
<reference evidence="16" key="1">
    <citation type="submission" date="2020-11" db="EMBL/GenBank/DDBJ databases">
        <authorList>
            <person name="Tran Van P."/>
        </authorList>
    </citation>
    <scope>NUCLEOTIDE SEQUENCE</scope>
</reference>
<evidence type="ECO:0000313" key="16">
    <source>
        <dbReference type="EMBL" id="CAD7260752.1"/>
    </source>
</evidence>
<evidence type="ECO:0000256" key="11">
    <source>
        <dbReference type="ARBA" id="ARBA00023303"/>
    </source>
</evidence>
<dbReference type="GO" id="GO:0030171">
    <property type="term" value="F:voltage-gated proton channel activity"/>
    <property type="evidence" value="ECO:0007669"/>
    <property type="project" value="InterPro"/>
</dbReference>
<feature type="domain" description="Ion transport" evidence="15">
    <location>
        <begin position="56"/>
        <end position="169"/>
    </location>
</feature>
<feature type="transmembrane region" description="Helical" evidence="14">
    <location>
        <begin position="97"/>
        <end position="116"/>
    </location>
</feature>
<dbReference type="Gene3D" id="1.20.120.350">
    <property type="entry name" value="Voltage-gated potassium channels. Chain C"/>
    <property type="match status" value="1"/>
</dbReference>
<dbReference type="PANTHER" id="PTHR46480">
    <property type="entry name" value="F20B24.22"/>
    <property type="match status" value="1"/>
</dbReference>
<feature type="transmembrane region" description="Helical" evidence="14">
    <location>
        <begin position="56"/>
        <end position="77"/>
    </location>
</feature>
<name>A0A7R9FZ39_TIMSH</name>
<evidence type="ECO:0000256" key="4">
    <source>
        <dbReference type="ARBA" id="ARBA00022475"/>
    </source>
</evidence>
<gene>
    <name evidence="16" type="ORF">TSIB3V08_LOCUS4913</name>
</gene>
<feature type="region of interest" description="Disordered" evidence="13">
    <location>
        <begin position="290"/>
        <end position="318"/>
    </location>
</feature>
<dbReference type="AlphaFoldDB" id="A0A7R9FZ39"/>
<feature type="compositionally biased region" description="Basic and acidic residues" evidence="13">
    <location>
        <begin position="290"/>
        <end position="309"/>
    </location>
</feature>
<evidence type="ECO:0000256" key="14">
    <source>
        <dbReference type="SAM" id="Phobius"/>
    </source>
</evidence>
<evidence type="ECO:0000256" key="9">
    <source>
        <dbReference type="ARBA" id="ARBA00023065"/>
    </source>
</evidence>
<evidence type="ECO:0000256" key="5">
    <source>
        <dbReference type="ARBA" id="ARBA00022692"/>
    </source>
</evidence>
<accession>A0A7R9FZ39</accession>
<dbReference type="Pfam" id="PF00520">
    <property type="entry name" value="Ion_trans"/>
    <property type="match status" value="1"/>
</dbReference>
<keyword evidence="7 14" id="KW-1133">Transmembrane helix</keyword>